<feature type="domain" description="NADH:quinone oxidoreductase/Mrp antiporter transmembrane" evidence="19">
    <location>
        <begin position="6"/>
        <end position="272"/>
    </location>
</feature>
<feature type="transmembrane region" description="Helical" evidence="18">
    <location>
        <begin position="307"/>
        <end position="327"/>
    </location>
</feature>
<keyword evidence="13 18" id="KW-0520">NAD</keyword>
<keyword evidence="16 18" id="KW-0472">Membrane</keyword>
<comment type="similarity">
    <text evidence="3 18">Belongs to the complex I subunit 2 family.</text>
</comment>
<feature type="transmembrane region" description="Helical" evidence="18">
    <location>
        <begin position="224"/>
        <end position="246"/>
    </location>
</feature>
<feature type="transmembrane region" description="Helical" evidence="18">
    <location>
        <begin position="80"/>
        <end position="102"/>
    </location>
</feature>
<evidence type="ECO:0000256" key="17">
    <source>
        <dbReference type="ARBA" id="ARBA00049551"/>
    </source>
</evidence>
<evidence type="ECO:0000256" key="14">
    <source>
        <dbReference type="ARBA" id="ARBA00023075"/>
    </source>
</evidence>
<comment type="function">
    <text evidence="1">Core subunit of the mitochondrial membrane respiratory chain NADH dehydrogenase (Complex I) that is believed to belong to the minimal assembly required for catalysis. Complex I functions in the transfer of electrons from NADH to the respiratory chain. The immediate electron acceptor for the enzyme is believed to be ubiquinone.</text>
</comment>
<keyword evidence="12 18" id="KW-1133">Transmembrane helix</keyword>
<dbReference type="GO" id="GO:0006120">
    <property type="term" value="P:mitochondrial electron transport, NADH to ubiquinone"/>
    <property type="evidence" value="ECO:0007669"/>
    <property type="project" value="InterPro"/>
</dbReference>
<feature type="transmembrane region" description="Helical" evidence="18">
    <location>
        <begin position="114"/>
        <end position="132"/>
    </location>
</feature>
<gene>
    <name evidence="20" type="primary">nad2</name>
</gene>
<dbReference type="GO" id="GO:0008137">
    <property type="term" value="F:NADH dehydrogenase (ubiquinone) activity"/>
    <property type="evidence" value="ECO:0007669"/>
    <property type="project" value="UniProtKB-EC"/>
</dbReference>
<accession>A0A8A5LAB5</accession>
<dbReference type="InterPro" id="IPR001750">
    <property type="entry name" value="ND/Mrp_TM"/>
</dbReference>
<evidence type="ECO:0000256" key="11">
    <source>
        <dbReference type="ARBA" id="ARBA00022982"/>
    </source>
</evidence>
<keyword evidence="6" id="KW-0813">Transport</keyword>
<evidence type="ECO:0000256" key="4">
    <source>
        <dbReference type="ARBA" id="ARBA00012944"/>
    </source>
</evidence>
<evidence type="ECO:0000256" key="12">
    <source>
        <dbReference type="ARBA" id="ARBA00022989"/>
    </source>
</evidence>
<evidence type="ECO:0000256" key="7">
    <source>
        <dbReference type="ARBA" id="ARBA00022660"/>
    </source>
</evidence>
<evidence type="ECO:0000256" key="1">
    <source>
        <dbReference type="ARBA" id="ARBA00003257"/>
    </source>
</evidence>
<sequence>MLSISSSNLMGMWIGLELNLLCVIPLFLIKKDMLSTESTMKYFIVQAITSSCILFFPFWSEMFKFSEMQYFTSMNWSENIMQTFMIIAIMAKIGSSPLHFWFPSVMEGLSWMNCFLLMTMQKIIPLMMLFLLNKTTLIILFAFFSAITGAIGGLTQFSIRSLLAFSSINHLSWLIMTTMLSMKMFLLYFLFYLMISLTICLMLSNMNVNVMKDMFSMDKMKSPMILIIMMNFISIAGIPPFLGFFPKMFMILELMQKNMFFITFIMIMMSLVTMYYYTLMTYSIFMISKVSYKNEMTKFMKLTNMKLSMTMMLSTLMNILMSLFFLMKMIL</sequence>
<dbReference type="EC" id="7.1.1.2" evidence="4 18"/>
<comment type="subcellular location">
    <subcellularLocation>
        <location evidence="2 18">Mitochondrion inner membrane</location>
        <topology evidence="2 18">Multi-pass membrane protein</topology>
    </subcellularLocation>
</comment>
<keyword evidence="15 18" id="KW-0496">Mitochondrion</keyword>
<dbReference type="InterPro" id="IPR050175">
    <property type="entry name" value="Complex_I_Subunit_2"/>
</dbReference>
<proteinExistence type="inferred from homology"/>
<protein>
    <recommendedName>
        <fullName evidence="5 18">NADH-ubiquinone oxidoreductase chain 2</fullName>
        <ecNumber evidence="4 18">7.1.1.2</ecNumber>
    </recommendedName>
</protein>
<evidence type="ECO:0000259" key="19">
    <source>
        <dbReference type="Pfam" id="PF00361"/>
    </source>
</evidence>
<keyword evidence="11 18" id="KW-0249">Electron transport</keyword>
<evidence type="ECO:0000256" key="16">
    <source>
        <dbReference type="ARBA" id="ARBA00023136"/>
    </source>
</evidence>
<organism evidence="20">
    <name type="scientific">Holarthrothrips indicus</name>
    <dbReference type="NCBI Taxonomy" id="1965675"/>
    <lineage>
        <taxon>Eukaryota</taxon>
        <taxon>Metazoa</taxon>
        <taxon>Ecdysozoa</taxon>
        <taxon>Arthropoda</taxon>
        <taxon>Hexapoda</taxon>
        <taxon>Insecta</taxon>
        <taxon>Pterygota</taxon>
        <taxon>Neoptera</taxon>
        <taxon>Paraneoptera</taxon>
        <taxon>Thysanoptera</taxon>
        <taxon>Terebrantia</taxon>
        <taxon>Aeolothripoidea</taxon>
        <taxon>Stenurothripidae</taxon>
        <taxon>Holarthrothrips</taxon>
    </lineage>
</organism>
<keyword evidence="9 18" id="KW-0999">Mitochondrion inner membrane</keyword>
<dbReference type="PRINTS" id="PR01436">
    <property type="entry name" value="NADHDHGNASE2"/>
</dbReference>
<keyword evidence="14 18" id="KW-0830">Ubiquinone</keyword>
<dbReference type="GO" id="GO:0005743">
    <property type="term" value="C:mitochondrial inner membrane"/>
    <property type="evidence" value="ECO:0007669"/>
    <property type="project" value="UniProtKB-SubCell"/>
</dbReference>
<evidence type="ECO:0000256" key="10">
    <source>
        <dbReference type="ARBA" id="ARBA00022967"/>
    </source>
</evidence>
<evidence type="ECO:0000256" key="13">
    <source>
        <dbReference type="ARBA" id="ARBA00023027"/>
    </source>
</evidence>
<evidence type="ECO:0000256" key="6">
    <source>
        <dbReference type="ARBA" id="ARBA00022448"/>
    </source>
</evidence>
<comment type="catalytic activity">
    <reaction evidence="17 18">
        <text>a ubiquinone + NADH + 5 H(+)(in) = a ubiquinol + NAD(+) + 4 H(+)(out)</text>
        <dbReference type="Rhea" id="RHEA:29091"/>
        <dbReference type="Rhea" id="RHEA-COMP:9565"/>
        <dbReference type="Rhea" id="RHEA-COMP:9566"/>
        <dbReference type="ChEBI" id="CHEBI:15378"/>
        <dbReference type="ChEBI" id="CHEBI:16389"/>
        <dbReference type="ChEBI" id="CHEBI:17976"/>
        <dbReference type="ChEBI" id="CHEBI:57540"/>
        <dbReference type="ChEBI" id="CHEBI:57945"/>
        <dbReference type="EC" id="7.1.1.2"/>
    </reaction>
</comment>
<evidence type="ECO:0000313" key="20">
    <source>
        <dbReference type="EMBL" id="QTF76106.1"/>
    </source>
</evidence>
<feature type="transmembrane region" description="Helical" evidence="18">
    <location>
        <begin position="138"/>
        <end position="163"/>
    </location>
</feature>
<evidence type="ECO:0000256" key="15">
    <source>
        <dbReference type="ARBA" id="ARBA00023128"/>
    </source>
</evidence>
<dbReference type="AlphaFoldDB" id="A0A8A5LAB5"/>
<keyword evidence="8 18" id="KW-0812">Transmembrane</keyword>
<evidence type="ECO:0000256" key="2">
    <source>
        <dbReference type="ARBA" id="ARBA00004448"/>
    </source>
</evidence>
<feature type="transmembrane region" description="Helical" evidence="18">
    <location>
        <begin position="41"/>
        <end position="60"/>
    </location>
</feature>
<reference evidence="20" key="1">
    <citation type="journal article" name="Sci. Rep.">
        <title>Rearrangement and evolution of mitochondrial genomes in Thysanoptera (Insecta).</title>
        <authorList>
            <person name="Tyagi K."/>
            <person name="Chakraborty R."/>
            <person name="Cameron S.L."/>
            <person name="Sweet A.D."/>
            <person name="Chandra K."/>
            <person name="Kumar V."/>
        </authorList>
    </citation>
    <scope>NUCLEOTIDE SEQUENCE</scope>
</reference>
<evidence type="ECO:0000256" key="9">
    <source>
        <dbReference type="ARBA" id="ARBA00022792"/>
    </source>
</evidence>
<keyword evidence="10 18" id="KW-1278">Translocase</keyword>
<evidence type="ECO:0000256" key="18">
    <source>
        <dbReference type="RuleBase" id="RU003403"/>
    </source>
</evidence>
<dbReference type="InterPro" id="IPR003917">
    <property type="entry name" value="NADH_UbQ_OxRdtase_chain2"/>
</dbReference>
<feature type="transmembrane region" description="Helical" evidence="18">
    <location>
        <begin position="258"/>
        <end position="287"/>
    </location>
</feature>
<evidence type="ECO:0000256" key="3">
    <source>
        <dbReference type="ARBA" id="ARBA00007012"/>
    </source>
</evidence>
<dbReference type="EMBL" id="MN072397">
    <property type="protein sequence ID" value="QTF76106.1"/>
    <property type="molecule type" value="Genomic_DNA"/>
</dbReference>
<feature type="transmembrane region" description="Helical" evidence="18">
    <location>
        <begin position="184"/>
        <end position="204"/>
    </location>
</feature>
<comment type="function">
    <text evidence="18">Core subunit of the mitochondrial membrane respiratory chain NADH dehydrogenase (Complex I) which catalyzes electron transfer from NADH through the respiratory chain, using ubiquinone as an electron acceptor. Essential for the catalytic activity and assembly of complex I.</text>
</comment>
<feature type="transmembrane region" description="Helical" evidence="18">
    <location>
        <begin position="12"/>
        <end position="29"/>
    </location>
</feature>
<dbReference type="PANTHER" id="PTHR46552:SF1">
    <property type="entry name" value="NADH-UBIQUINONE OXIDOREDUCTASE CHAIN 2"/>
    <property type="match status" value="1"/>
</dbReference>
<dbReference type="PANTHER" id="PTHR46552">
    <property type="entry name" value="NADH-UBIQUINONE OXIDOREDUCTASE CHAIN 2"/>
    <property type="match status" value="1"/>
</dbReference>
<evidence type="ECO:0000256" key="8">
    <source>
        <dbReference type="ARBA" id="ARBA00022692"/>
    </source>
</evidence>
<evidence type="ECO:0000256" key="5">
    <source>
        <dbReference type="ARBA" id="ARBA00021008"/>
    </source>
</evidence>
<name>A0A8A5LAB5_9NEOP</name>
<keyword evidence="7 18" id="KW-0679">Respiratory chain</keyword>
<dbReference type="Pfam" id="PF00361">
    <property type="entry name" value="Proton_antipo_M"/>
    <property type="match status" value="1"/>
</dbReference>
<geneLocation type="mitochondrion" evidence="20"/>